<evidence type="ECO:0000313" key="1">
    <source>
        <dbReference type="EMBL" id="OCL14877.1"/>
    </source>
</evidence>
<gene>
    <name evidence="1" type="ORF">AOQ84DRAFT_423614</name>
</gene>
<evidence type="ECO:0000313" key="2">
    <source>
        <dbReference type="Proteomes" id="UP000250140"/>
    </source>
</evidence>
<dbReference type="OrthoDB" id="5279008at2759"/>
<name>A0A8E2FCY8_9PEZI</name>
<dbReference type="Proteomes" id="UP000250140">
    <property type="component" value="Unassembled WGS sequence"/>
</dbReference>
<keyword evidence="2" id="KW-1185">Reference proteome</keyword>
<reference evidence="1 2" key="1">
    <citation type="journal article" date="2016" name="Nat. Commun.">
        <title>Ectomycorrhizal ecology is imprinted in the genome of the dominant symbiotic fungus Cenococcum geophilum.</title>
        <authorList>
            <consortium name="DOE Joint Genome Institute"/>
            <person name="Peter M."/>
            <person name="Kohler A."/>
            <person name="Ohm R.A."/>
            <person name="Kuo A."/>
            <person name="Krutzmann J."/>
            <person name="Morin E."/>
            <person name="Arend M."/>
            <person name="Barry K.W."/>
            <person name="Binder M."/>
            <person name="Choi C."/>
            <person name="Clum A."/>
            <person name="Copeland A."/>
            <person name="Grisel N."/>
            <person name="Haridas S."/>
            <person name="Kipfer T."/>
            <person name="LaButti K."/>
            <person name="Lindquist E."/>
            <person name="Lipzen A."/>
            <person name="Maire R."/>
            <person name="Meier B."/>
            <person name="Mihaltcheva S."/>
            <person name="Molinier V."/>
            <person name="Murat C."/>
            <person name="Poggeler S."/>
            <person name="Quandt C.A."/>
            <person name="Sperisen C."/>
            <person name="Tritt A."/>
            <person name="Tisserant E."/>
            <person name="Crous P.W."/>
            <person name="Henrissat B."/>
            <person name="Nehls U."/>
            <person name="Egli S."/>
            <person name="Spatafora J.W."/>
            <person name="Grigoriev I.V."/>
            <person name="Martin F.M."/>
        </authorList>
    </citation>
    <scope>NUCLEOTIDE SEQUENCE [LARGE SCALE GENOMIC DNA]</scope>
    <source>
        <strain evidence="1 2">CBS 207.34</strain>
    </source>
</reference>
<accession>A0A8E2FCY8</accession>
<dbReference type="EMBL" id="KV748514">
    <property type="protein sequence ID" value="OCL14877.1"/>
    <property type="molecule type" value="Genomic_DNA"/>
</dbReference>
<dbReference type="AlphaFoldDB" id="A0A8E2FCY8"/>
<protein>
    <submittedName>
        <fullName evidence="1">Uncharacterized protein</fullName>
    </submittedName>
</protein>
<sequence length="501" mass="57742">MSCSTMPHDLINVPIPFPLDMPATLEGMSAEIFDLTCKHLDIEGISALRLTSRTICDKVWGYFGTRYFKSMRFMLDPYSLITLLDIPKHEQLKKNFRNLCDHIEQISPDMRLLQSKEVNNQTRLWTGDFGAIQMQEQDPMGEQLQDVYMLSKALMDLESLGTFRIGSYKCYRESYWRSNWGDNELGMKMGASNFCNDARDAFTNFCKDYQKLDVVFRAIKQISAEGPNLDLYIYPPFSNNGEPFSLSSSAWRNVSESCIRNISILWNLNNNQSLDGSWFRKLLINQPSASGLTIDTEDQWIGHMYSYQIIFPTLATAYWPNLARIEFLYTRVHDAHLLHFLANHVNTLETIRIHNSDLLGDDSHYSTWTDVFVIMREMPRLKVVDLSGLKQDCRGWEEDSDGTGIYPIPRDYTEFGVFTLYLENKEVAVGLDQAIDDAGIAPWDGGESTYVYFRYKANDPLRLHPRQFVVKPLKEVYEQIAEIPFVEEVGEIENALESLVL</sequence>
<organism evidence="1 2">
    <name type="scientific">Glonium stellatum</name>
    <dbReference type="NCBI Taxonomy" id="574774"/>
    <lineage>
        <taxon>Eukaryota</taxon>
        <taxon>Fungi</taxon>
        <taxon>Dikarya</taxon>
        <taxon>Ascomycota</taxon>
        <taxon>Pezizomycotina</taxon>
        <taxon>Dothideomycetes</taxon>
        <taxon>Pleosporomycetidae</taxon>
        <taxon>Gloniales</taxon>
        <taxon>Gloniaceae</taxon>
        <taxon>Glonium</taxon>
    </lineage>
</organism>
<proteinExistence type="predicted"/>